<comment type="caution">
    <text evidence="2">The sequence shown here is derived from an EMBL/GenBank/DDBJ whole genome shotgun (WGS) entry which is preliminary data.</text>
</comment>
<dbReference type="RefSeq" id="WP_087105350.1">
    <property type="nucleotide sequence ID" value="NZ_FUKM01000002.1"/>
</dbReference>
<dbReference type="OrthoDB" id="963455at2"/>
<dbReference type="AlphaFoldDB" id="A0A1R4HN09"/>
<reference evidence="2 3" key="1">
    <citation type="submission" date="2017-02" db="EMBL/GenBank/DDBJ databases">
        <authorList>
            <person name="Dridi B."/>
        </authorList>
    </citation>
    <scope>NUCLEOTIDE SEQUENCE [LARGE SCALE GENOMIC DNA]</scope>
    <source>
        <strain evidence="2 3">JB380</strain>
    </source>
</reference>
<evidence type="ECO:0000313" key="2">
    <source>
        <dbReference type="EMBL" id="SJN08928.1"/>
    </source>
</evidence>
<dbReference type="EMBL" id="FUKM01000002">
    <property type="protein sequence ID" value="SJN08928.1"/>
    <property type="molecule type" value="Genomic_DNA"/>
</dbReference>
<dbReference type="Proteomes" id="UP000196331">
    <property type="component" value="Unassembled WGS sequence"/>
</dbReference>
<accession>A0A1R4HN09</accession>
<protein>
    <submittedName>
        <fullName evidence="2">Uncharacterized protein</fullName>
    </submittedName>
</protein>
<sequence>MSGEEQKPEEHPQLNPLQKLNGSVQRYDQPFEPVGAQDWEAVLLDGLTPETAHADELAIPSLKELGEDKSER</sequence>
<organism evidence="2 3">
    <name type="scientific">Halomonas citrativorans</name>
    <dbReference type="NCBI Taxonomy" id="2742612"/>
    <lineage>
        <taxon>Bacteria</taxon>
        <taxon>Pseudomonadati</taxon>
        <taxon>Pseudomonadota</taxon>
        <taxon>Gammaproteobacteria</taxon>
        <taxon>Oceanospirillales</taxon>
        <taxon>Halomonadaceae</taxon>
        <taxon>Halomonas</taxon>
    </lineage>
</organism>
<feature type="region of interest" description="Disordered" evidence="1">
    <location>
        <begin position="1"/>
        <end position="22"/>
    </location>
</feature>
<evidence type="ECO:0000256" key="1">
    <source>
        <dbReference type="SAM" id="MobiDB-lite"/>
    </source>
</evidence>
<proteinExistence type="predicted"/>
<feature type="compositionally biased region" description="Basic and acidic residues" evidence="1">
    <location>
        <begin position="1"/>
        <end position="12"/>
    </location>
</feature>
<gene>
    <name evidence="2" type="ORF">CZ787_00360</name>
</gene>
<name>A0A1R4HN09_9GAMM</name>
<feature type="region of interest" description="Disordered" evidence="1">
    <location>
        <begin position="51"/>
        <end position="72"/>
    </location>
</feature>
<evidence type="ECO:0000313" key="3">
    <source>
        <dbReference type="Proteomes" id="UP000196331"/>
    </source>
</evidence>